<keyword evidence="2" id="KW-1185">Reference proteome</keyword>
<proteinExistence type="predicted"/>
<dbReference type="EMBL" id="CP035492">
    <property type="protein sequence ID" value="QAY67543.1"/>
    <property type="molecule type" value="Genomic_DNA"/>
</dbReference>
<name>A0A4P6EZ40_9BACL</name>
<protein>
    <submittedName>
        <fullName evidence="1">Uncharacterized protein</fullName>
    </submittedName>
</protein>
<dbReference type="KEGG" id="pprt:ET464_15275"/>
<accession>A0A4P6EZ40</accession>
<organism evidence="1 2">
    <name type="scientific">Paenibacillus protaetiae</name>
    <dbReference type="NCBI Taxonomy" id="2509456"/>
    <lineage>
        <taxon>Bacteria</taxon>
        <taxon>Bacillati</taxon>
        <taxon>Bacillota</taxon>
        <taxon>Bacilli</taxon>
        <taxon>Bacillales</taxon>
        <taxon>Paenibacillaceae</taxon>
        <taxon>Paenibacillus</taxon>
    </lineage>
</organism>
<evidence type="ECO:0000313" key="2">
    <source>
        <dbReference type="Proteomes" id="UP000293568"/>
    </source>
</evidence>
<dbReference type="RefSeq" id="WP_129442295.1">
    <property type="nucleotide sequence ID" value="NZ_CP035492.1"/>
</dbReference>
<reference evidence="1 2" key="1">
    <citation type="submission" date="2019-01" db="EMBL/GenBank/DDBJ databases">
        <title>Genome sequencing of strain FW100M-2.</title>
        <authorList>
            <person name="Heo J."/>
            <person name="Kim S.-J."/>
            <person name="Kim J.-S."/>
            <person name="Hong S.-B."/>
            <person name="Kwon S.-W."/>
        </authorList>
    </citation>
    <scope>NUCLEOTIDE SEQUENCE [LARGE SCALE GENOMIC DNA]</scope>
    <source>
        <strain evidence="1 2">FW100M-2</strain>
    </source>
</reference>
<gene>
    <name evidence="1" type="ORF">ET464_15275</name>
</gene>
<dbReference type="AlphaFoldDB" id="A0A4P6EZ40"/>
<evidence type="ECO:0000313" key="1">
    <source>
        <dbReference type="EMBL" id="QAY67543.1"/>
    </source>
</evidence>
<dbReference type="Proteomes" id="UP000293568">
    <property type="component" value="Chromosome"/>
</dbReference>
<sequence>MDIGIVAVEDDLLQRLPNNLHCRLIPYEGTLIMSSFMVKDDLFIQQGRFKALPISNPPFNSNITIGGIYRKDTKQKIIETFINTIVI</sequence>